<feature type="non-terminal residue" evidence="10">
    <location>
        <position position="66"/>
    </location>
</feature>
<proteinExistence type="inferred from homology"/>
<keyword evidence="5" id="KW-0663">Pyridoxal phosphate</keyword>
<dbReference type="PANTHER" id="PTHR11751:SF29">
    <property type="entry name" value="ALANINE TRANSAMINASE"/>
    <property type="match status" value="1"/>
</dbReference>
<comment type="subunit">
    <text evidence="2">Homodimer.</text>
</comment>
<evidence type="ECO:0000256" key="9">
    <source>
        <dbReference type="ARBA" id="ARBA00047412"/>
    </source>
</evidence>
<dbReference type="STRING" id="75743.A0A401QCM5"/>
<evidence type="ECO:0000313" key="10">
    <source>
        <dbReference type="EMBL" id="GCB83067.1"/>
    </source>
</evidence>
<accession>A0A401QCM5</accession>
<evidence type="ECO:0000256" key="5">
    <source>
        <dbReference type="ARBA" id="ARBA00022898"/>
    </source>
</evidence>
<dbReference type="PANTHER" id="PTHR11751">
    <property type="entry name" value="ALANINE AMINOTRANSFERASE"/>
    <property type="match status" value="1"/>
</dbReference>
<evidence type="ECO:0000256" key="6">
    <source>
        <dbReference type="ARBA" id="ARBA00025708"/>
    </source>
</evidence>
<comment type="similarity">
    <text evidence="7">Belongs to the class-I pyridoxal-phosphate-dependent aminotransferase family. Alanine aminotransferase subfamily.</text>
</comment>
<sequence>GVEKPFTEVIKANIGDAHAMGQKPITFIRQVLAICTFPNLLCDHTVPEDAKTRAQKLLDGCGGKSL</sequence>
<evidence type="ECO:0000256" key="3">
    <source>
        <dbReference type="ARBA" id="ARBA00022576"/>
    </source>
</evidence>
<comment type="caution">
    <text evidence="10">The sequence shown here is derived from an EMBL/GenBank/DDBJ whole genome shotgun (WGS) entry which is preliminary data.</text>
</comment>
<name>A0A401QCM5_SCYTO</name>
<evidence type="ECO:0000256" key="7">
    <source>
        <dbReference type="ARBA" id="ARBA00025785"/>
    </source>
</evidence>
<comment type="cofactor">
    <cofactor evidence="1">
        <name>pyridoxal 5'-phosphate</name>
        <dbReference type="ChEBI" id="CHEBI:597326"/>
    </cofactor>
</comment>
<keyword evidence="3" id="KW-0032">Aminotransferase</keyword>
<dbReference type="InterPro" id="IPR045088">
    <property type="entry name" value="ALAT1/2-like"/>
</dbReference>
<evidence type="ECO:0000256" key="4">
    <source>
        <dbReference type="ARBA" id="ARBA00022679"/>
    </source>
</evidence>
<keyword evidence="11" id="KW-1185">Reference proteome</keyword>
<comment type="pathway">
    <text evidence="6">Amino-acid degradation; L-alanine degradation via transaminase pathway; pyruvate from L-alanine: step 1/1.</text>
</comment>
<dbReference type="EC" id="2.6.1.2" evidence="8"/>
<dbReference type="Proteomes" id="UP000288216">
    <property type="component" value="Unassembled WGS sequence"/>
</dbReference>
<protein>
    <recommendedName>
        <fullName evidence="8">alanine transaminase</fullName>
        <ecNumber evidence="8">2.6.1.2</ecNumber>
    </recommendedName>
</protein>
<evidence type="ECO:0000256" key="1">
    <source>
        <dbReference type="ARBA" id="ARBA00001933"/>
    </source>
</evidence>
<dbReference type="Gene3D" id="1.10.287.1970">
    <property type="match status" value="1"/>
</dbReference>
<evidence type="ECO:0000313" key="11">
    <source>
        <dbReference type="Proteomes" id="UP000288216"/>
    </source>
</evidence>
<dbReference type="AlphaFoldDB" id="A0A401QCM5"/>
<feature type="non-terminal residue" evidence="10">
    <location>
        <position position="1"/>
    </location>
</feature>
<dbReference type="OrthoDB" id="1732682at2759"/>
<reference evidence="10 11" key="1">
    <citation type="journal article" date="2018" name="Nat. Ecol. Evol.">
        <title>Shark genomes provide insights into elasmobranch evolution and the origin of vertebrates.</title>
        <authorList>
            <person name="Hara Y"/>
            <person name="Yamaguchi K"/>
            <person name="Onimaru K"/>
            <person name="Kadota M"/>
            <person name="Koyanagi M"/>
            <person name="Keeley SD"/>
            <person name="Tatsumi K"/>
            <person name="Tanaka K"/>
            <person name="Motone F"/>
            <person name="Kageyama Y"/>
            <person name="Nozu R"/>
            <person name="Adachi N"/>
            <person name="Nishimura O"/>
            <person name="Nakagawa R"/>
            <person name="Tanegashima C"/>
            <person name="Kiyatake I"/>
            <person name="Matsumoto R"/>
            <person name="Murakumo K"/>
            <person name="Nishida K"/>
            <person name="Terakita A"/>
            <person name="Kuratani S"/>
            <person name="Sato K"/>
            <person name="Hyodo S Kuraku.S."/>
        </authorList>
    </citation>
    <scope>NUCLEOTIDE SEQUENCE [LARGE SCALE GENOMIC DNA]</scope>
</reference>
<keyword evidence="4" id="KW-0808">Transferase</keyword>
<dbReference type="EMBL" id="BFAA01032897">
    <property type="protein sequence ID" value="GCB83067.1"/>
    <property type="molecule type" value="Genomic_DNA"/>
</dbReference>
<organism evidence="10 11">
    <name type="scientific">Scyliorhinus torazame</name>
    <name type="common">Cloudy catshark</name>
    <name type="synonym">Catulus torazame</name>
    <dbReference type="NCBI Taxonomy" id="75743"/>
    <lineage>
        <taxon>Eukaryota</taxon>
        <taxon>Metazoa</taxon>
        <taxon>Chordata</taxon>
        <taxon>Craniata</taxon>
        <taxon>Vertebrata</taxon>
        <taxon>Chondrichthyes</taxon>
        <taxon>Elasmobranchii</taxon>
        <taxon>Galeomorphii</taxon>
        <taxon>Galeoidea</taxon>
        <taxon>Carcharhiniformes</taxon>
        <taxon>Scyliorhinidae</taxon>
        <taxon>Scyliorhinus</taxon>
    </lineage>
</organism>
<evidence type="ECO:0000256" key="8">
    <source>
        <dbReference type="ARBA" id="ARBA00026106"/>
    </source>
</evidence>
<comment type="catalytic activity">
    <reaction evidence="9">
        <text>L-alanine + 2-oxoglutarate = pyruvate + L-glutamate</text>
        <dbReference type="Rhea" id="RHEA:19453"/>
        <dbReference type="ChEBI" id="CHEBI:15361"/>
        <dbReference type="ChEBI" id="CHEBI:16810"/>
        <dbReference type="ChEBI" id="CHEBI:29985"/>
        <dbReference type="ChEBI" id="CHEBI:57972"/>
        <dbReference type="EC" id="2.6.1.2"/>
    </reaction>
</comment>
<evidence type="ECO:0000256" key="2">
    <source>
        <dbReference type="ARBA" id="ARBA00011738"/>
    </source>
</evidence>
<gene>
    <name evidence="10" type="ORF">scyTo_0023719</name>
</gene>
<dbReference type="FunFam" id="1.10.287.1970:FF:000001">
    <property type="entry name" value="Alanine aminotransferase 2"/>
    <property type="match status" value="1"/>
</dbReference>
<dbReference type="GO" id="GO:0004021">
    <property type="term" value="F:L-alanine:2-oxoglutarate aminotransferase activity"/>
    <property type="evidence" value="ECO:0007669"/>
    <property type="project" value="UniProtKB-EC"/>
</dbReference>